<comment type="similarity">
    <text evidence="3">Belongs to the CGR1 family.</text>
</comment>
<gene>
    <name evidence="9" type="ORF">BDW02DRAFT_566005</name>
</gene>
<evidence type="ECO:0000256" key="1">
    <source>
        <dbReference type="ARBA" id="ARBA00004090"/>
    </source>
</evidence>
<reference evidence="9" key="1">
    <citation type="submission" date="2020-01" db="EMBL/GenBank/DDBJ databases">
        <authorList>
            <consortium name="DOE Joint Genome Institute"/>
            <person name="Haridas S."/>
            <person name="Albert R."/>
            <person name="Binder M."/>
            <person name="Bloem J."/>
            <person name="Labutti K."/>
            <person name="Salamov A."/>
            <person name="Andreopoulos B."/>
            <person name="Baker S.E."/>
            <person name="Barry K."/>
            <person name="Bills G."/>
            <person name="Bluhm B.H."/>
            <person name="Cannon C."/>
            <person name="Castanera R."/>
            <person name="Culley D.E."/>
            <person name="Daum C."/>
            <person name="Ezra D."/>
            <person name="Gonzalez J.B."/>
            <person name="Henrissat B."/>
            <person name="Kuo A."/>
            <person name="Liang C."/>
            <person name="Lipzen A."/>
            <person name="Lutzoni F."/>
            <person name="Magnuson J."/>
            <person name="Mondo S."/>
            <person name="Nolan M."/>
            <person name="Ohm R."/>
            <person name="Pangilinan J."/>
            <person name="Park H.-J."/>
            <person name="Ramirez L."/>
            <person name="Alfaro M."/>
            <person name="Sun H."/>
            <person name="Tritt A."/>
            <person name="Yoshinaga Y."/>
            <person name="Zwiers L.-H."/>
            <person name="Turgeon B.G."/>
            <person name="Goodwin S.B."/>
            <person name="Spatafora J.W."/>
            <person name="Crous P.W."/>
            <person name="Grigoriev I.V."/>
        </authorList>
    </citation>
    <scope>NUCLEOTIDE SEQUENCE</scope>
    <source>
        <strain evidence="9">P77</strain>
    </source>
</reference>
<dbReference type="InterPro" id="IPR005579">
    <property type="entry name" value="Cgr1-like"/>
</dbReference>
<dbReference type="Proteomes" id="UP000800040">
    <property type="component" value="Unassembled WGS sequence"/>
</dbReference>
<comment type="function">
    <text evidence="1">Involved in nucleolar integrity and required for processing of the pre-rRNA for the 60S ribosome subunit.</text>
</comment>
<evidence type="ECO:0000256" key="2">
    <source>
        <dbReference type="ARBA" id="ARBA00004604"/>
    </source>
</evidence>
<dbReference type="EMBL" id="ML975261">
    <property type="protein sequence ID" value="KAF1837519.1"/>
    <property type="molecule type" value="Genomic_DNA"/>
</dbReference>
<evidence type="ECO:0000256" key="5">
    <source>
        <dbReference type="ARBA" id="ARBA00022552"/>
    </source>
</evidence>
<dbReference type="AlphaFoldDB" id="A0A6A5KP96"/>
<dbReference type="Pfam" id="PF03879">
    <property type="entry name" value="Cgr1"/>
    <property type="match status" value="1"/>
</dbReference>
<keyword evidence="5" id="KW-0698">rRNA processing</keyword>
<keyword evidence="6" id="KW-0175">Coiled coil</keyword>
<name>A0A6A5KP96_9PLEO</name>
<keyword evidence="4" id="KW-0690">Ribosome biogenesis</keyword>
<feature type="compositionally biased region" description="Basic and acidic residues" evidence="8">
    <location>
        <begin position="113"/>
        <end position="151"/>
    </location>
</feature>
<feature type="region of interest" description="Disordered" evidence="8">
    <location>
        <begin position="113"/>
        <end position="171"/>
    </location>
</feature>
<dbReference type="GO" id="GO:0005730">
    <property type="term" value="C:nucleolus"/>
    <property type="evidence" value="ECO:0007669"/>
    <property type="project" value="UniProtKB-SubCell"/>
</dbReference>
<comment type="subcellular location">
    <subcellularLocation>
        <location evidence="2">Nucleus</location>
        <location evidence="2">Nucleolus</location>
    </subcellularLocation>
</comment>
<dbReference type="OrthoDB" id="3942380at2759"/>
<evidence type="ECO:0000256" key="7">
    <source>
        <dbReference type="ARBA" id="ARBA00023242"/>
    </source>
</evidence>
<feature type="region of interest" description="Disordered" evidence="8">
    <location>
        <begin position="71"/>
        <end position="99"/>
    </location>
</feature>
<evidence type="ECO:0000256" key="3">
    <source>
        <dbReference type="ARBA" id="ARBA00007869"/>
    </source>
</evidence>
<evidence type="ECO:0000313" key="10">
    <source>
        <dbReference type="Proteomes" id="UP000800040"/>
    </source>
</evidence>
<keyword evidence="10" id="KW-1185">Reference proteome</keyword>
<accession>A0A6A5KP96</accession>
<sequence>MEAAWPANLQTTPLSAGLAIPRYRYRVTFLAPLRVFDNSCEDRSTALRNTTNMSEAVVTQAPAATATAPIKGMKKNGKQWHDNKTAFRPRANQSSWAKRSAERIALAAVKAKEKELKDEKESERQRRVDAIKTKRAAKEERERFAKMEEKMHKKRVERLKRREKRNKMLKS</sequence>
<protein>
    <submittedName>
        <fullName evidence="9">Cgr1-domain-containing protein</fullName>
    </submittedName>
</protein>
<dbReference type="GO" id="GO:0006364">
    <property type="term" value="P:rRNA processing"/>
    <property type="evidence" value="ECO:0007669"/>
    <property type="project" value="UniProtKB-KW"/>
</dbReference>
<proteinExistence type="inferred from homology"/>
<feature type="compositionally biased region" description="Basic residues" evidence="8">
    <location>
        <begin position="152"/>
        <end position="171"/>
    </location>
</feature>
<evidence type="ECO:0000256" key="4">
    <source>
        <dbReference type="ARBA" id="ARBA00022517"/>
    </source>
</evidence>
<organism evidence="9 10">
    <name type="scientific">Decorospora gaudefroyi</name>
    <dbReference type="NCBI Taxonomy" id="184978"/>
    <lineage>
        <taxon>Eukaryota</taxon>
        <taxon>Fungi</taxon>
        <taxon>Dikarya</taxon>
        <taxon>Ascomycota</taxon>
        <taxon>Pezizomycotina</taxon>
        <taxon>Dothideomycetes</taxon>
        <taxon>Pleosporomycetidae</taxon>
        <taxon>Pleosporales</taxon>
        <taxon>Pleosporineae</taxon>
        <taxon>Pleosporaceae</taxon>
        <taxon>Decorospora</taxon>
    </lineage>
</organism>
<evidence type="ECO:0000313" key="9">
    <source>
        <dbReference type="EMBL" id="KAF1837519.1"/>
    </source>
</evidence>
<evidence type="ECO:0000256" key="8">
    <source>
        <dbReference type="SAM" id="MobiDB-lite"/>
    </source>
</evidence>
<evidence type="ECO:0000256" key="6">
    <source>
        <dbReference type="ARBA" id="ARBA00023054"/>
    </source>
</evidence>
<keyword evidence="7" id="KW-0539">Nucleus</keyword>